<dbReference type="CDD" id="cd16377">
    <property type="entry name" value="23S_rRNA_IVP_like"/>
    <property type="match status" value="1"/>
</dbReference>
<proteinExistence type="predicted"/>
<dbReference type="InterPro" id="IPR012657">
    <property type="entry name" value="23S_rRNA-intervening_sequence"/>
</dbReference>
<feature type="region of interest" description="Disordered" evidence="1">
    <location>
        <begin position="117"/>
        <end position="137"/>
    </location>
</feature>
<dbReference type="RefSeq" id="WP_144017405.1">
    <property type="nucleotide sequence ID" value="NZ_FZPD01000004.1"/>
</dbReference>
<dbReference type="EMBL" id="FZPD01000004">
    <property type="protein sequence ID" value="SNT11534.1"/>
    <property type="molecule type" value="Genomic_DNA"/>
</dbReference>
<dbReference type="PANTHER" id="PTHR38471">
    <property type="entry name" value="FOUR HELIX BUNDLE PROTEIN"/>
    <property type="match status" value="1"/>
</dbReference>
<dbReference type="SUPFAM" id="SSF158446">
    <property type="entry name" value="IVS-encoded protein-like"/>
    <property type="match status" value="1"/>
</dbReference>
<evidence type="ECO:0000313" key="2">
    <source>
        <dbReference type="EMBL" id="SNT11534.1"/>
    </source>
</evidence>
<dbReference type="InterPro" id="IPR036583">
    <property type="entry name" value="23S_rRNA_IVS_sf"/>
</dbReference>
<dbReference type="AlphaFoldDB" id="A0A239K334"/>
<sequence length="137" mass="15938">MKSYRDLDIYKEAYQLAIEIHKVSLKLPSYELYEQGSQIRRASKSIKDNIVEGYGRRRYKNDFLKFLVYAQASCDETTSQLDMISDIHYNEKPLNELKSAYDQLGRKINSFNTLNQAGNNNQSTSNKQPECSTITFF</sequence>
<organism evidence="2 3">
    <name type="scientific">Ekhidna lutea</name>
    <dbReference type="NCBI Taxonomy" id="447679"/>
    <lineage>
        <taxon>Bacteria</taxon>
        <taxon>Pseudomonadati</taxon>
        <taxon>Bacteroidota</taxon>
        <taxon>Cytophagia</taxon>
        <taxon>Cytophagales</taxon>
        <taxon>Reichenbachiellaceae</taxon>
        <taxon>Ekhidna</taxon>
    </lineage>
</organism>
<protein>
    <submittedName>
        <fullName evidence="2">Four helix bundle protein</fullName>
    </submittedName>
</protein>
<dbReference type="NCBIfam" id="TIGR02436">
    <property type="entry name" value="four helix bundle protein"/>
    <property type="match status" value="1"/>
</dbReference>
<accession>A0A239K334</accession>
<dbReference type="Gene3D" id="1.20.1440.60">
    <property type="entry name" value="23S rRNA-intervening sequence"/>
    <property type="match status" value="1"/>
</dbReference>
<evidence type="ECO:0000256" key="1">
    <source>
        <dbReference type="SAM" id="MobiDB-lite"/>
    </source>
</evidence>
<keyword evidence="3" id="KW-1185">Reference proteome</keyword>
<gene>
    <name evidence="2" type="ORF">SAMN05421640_2344</name>
</gene>
<dbReference type="Pfam" id="PF05635">
    <property type="entry name" value="23S_rRNA_IVP"/>
    <property type="match status" value="1"/>
</dbReference>
<dbReference type="Proteomes" id="UP000198393">
    <property type="component" value="Unassembled WGS sequence"/>
</dbReference>
<dbReference type="OrthoDB" id="5515766at2"/>
<name>A0A239K334_EKHLU</name>
<evidence type="ECO:0000313" key="3">
    <source>
        <dbReference type="Proteomes" id="UP000198393"/>
    </source>
</evidence>
<reference evidence="2 3" key="1">
    <citation type="submission" date="2017-06" db="EMBL/GenBank/DDBJ databases">
        <authorList>
            <person name="Kim H.J."/>
            <person name="Triplett B.A."/>
        </authorList>
    </citation>
    <scope>NUCLEOTIDE SEQUENCE [LARGE SCALE GENOMIC DNA]</scope>
    <source>
        <strain evidence="2 3">DSM 19307</strain>
    </source>
</reference>
<dbReference type="PANTHER" id="PTHR38471:SF2">
    <property type="entry name" value="FOUR HELIX BUNDLE PROTEIN"/>
    <property type="match status" value="1"/>
</dbReference>